<dbReference type="eggNOG" id="ENOG502Z8KV">
    <property type="taxonomic scope" value="Bacteria"/>
</dbReference>
<accession>W4HKH5</accession>
<feature type="region of interest" description="Disordered" evidence="1">
    <location>
        <begin position="1"/>
        <end position="22"/>
    </location>
</feature>
<dbReference type="Proteomes" id="UP000019063">
    <property type="component" value="Unassembled WGS sequence"/>
</dbReference>
<organism evidence="2 3">
    <name type="scientific">Roseivivax marinus</name>
    <dbReference type="NCBI Taxonomy" id="1379903"/>
    <lineage>
        <taxon>Bacteria</taxon>
        <taxon>Pseudomonadati</taxon>
        <taxon>Pseudomonadota</taxon>
        <taxon>Alphaproteobacteria</taxon>
        <taxon>Rhodobacterales</taxon>
        <taxon>Roseobacteraceae</taxon>
        <taxon>Roseivivax</taxon>
    </lineage>
</organism>
<evidence type="ECO:0000256" key="1">
    <source>
        <dbReference type="SAM" id="MobiDB-lite"/>
    </source>
</evidence>
<sequence>MRPFGQRVGLSPEAAERPEPGQIDVPILTSSAEDRARAQALAQGRHLARQQDWAELGALIRAADSARALTPGGASVAELLAAGAREDAVSAACAAVGRSDADAASRPISDLRDELDALSLDHGVALVVVRAHLDLGAAWLRQAADRRIGRAGFHTHFNAARKLLDAFDPVEADAASLAAARCAVLPGTRGAAARVIDDYDDLIDLDPRCARHLSALGRDMMPDRFGSHAALHEAACRSAARTADIWGMGGYVWTCLDAIAADPSCVGALDPALFVEGLHDILATRPDQAVVNRLAALTGFTLACGPDAPPAHRAIATSFCWIVTDHLREVHPRVWAAAPSPVATAAPADGPETGAARALSSIGRLFADDLAAGRSVRAGPEGWTYA</sequence>
<dbReference type="RefSeq" id="WP_051487721.1">
    <property type="nucleotide sequence ID" value="NZ_AQQW01000006.1"/>
</dbReference>
<protein>
    <submittedName>
        <fullName evidence="2">Uncharacterized protein</fullName>
    </submittedName>
</protein>
<evidence type="ECO:0000313" key="3">
    <source>
        <dbReference type="Proteomes" id="UP000019063"/>
    </source>
</evidence>
<keyword evidence="3" id="KW-1185">Reference proteome</keyword>
<dbReference type="STRING" id="1379903.ATO8_11479"/>
<comment type="caution">
    <text evidence="2">The sequence shown here is derived from an EMBL/GenBank/DDBJ whole genome shotgun (WGS) entry which is preliminary data.</text>
</comment>
<proteinExistence type="predicted"/>
<dbReference type="AlphaFoldDB" id="W4HKH5"/>
<dbReference type="EMBL" id="AQQW01000006">
    <property type="protein sequence ID" value="ETW12636.1"/>
    <property type="molecule type" value="Genomic_DNA"/>
</dbReference>
<gene>
    <name evidence="2" type="ORF">ATO8_11479</name>
</gene>
<name>W4HKH5_9RHOB</name>
<evidence type="ECO:0000313" key="2">
    <source>
        <dbReference type="EMBL" id="ETW12636.1"/>
    </source>
</evidence>
<reference evidence="2 3" key="1">
    <citation type="journal article" date="2014" name="Antonie Van Leeuwenhoek">
        <title>Roseivivax atlanticus sp. nov., isolated from surface seawater of the Atlantic Ocean.</title>
        <authorList>
            <person name="Li G."/>
            <person name="Lai Q."/>
            <person name="Liu X."/>
            <person name="Sun F."/>
            <person name="Shao Z."/>
        </authorList>
    </citation>
    <scope>NUCLEOTIDE SEQUENCE [LARGE SCALE GENOMIC DNA]</scope>
    <source>
        <strain evidence="2 3">22II-s10s</strain>
    </source>
</reference>